<evidence type="ECO:0000256" key="1">
    <source>
        <dbReference type="SAM" id="MobiDB-lite"/>
    </source>
</evidence>
<feature type="region of interest" description="Disordered" evidence="1">
    <location>
        <begin position="399"/>
        <end position="533"/>
    </location>
</feature>
<organism evidence="3">
    <name type="scientific">Odontella aurita</name>
    <dbReference type="NCBI Taxonomy" id="265563"/>
    <lineage>
        <taxon>Eukaryota</taxon>
        <taxon>Sar</taxon>
        <taxon>Stramenopiles</taxon>
        <taxon>Ochrophyta</taxon>
        <taxon>Bacillariophyta</taxon>
        <taxon>Mediophyceae</taxon>
        <taxon>Biddulphiophycidae</taxon>
        <taxon>Eupodiscales</taxon>
        <taxon>Odontellaceae</taxon>
        <taxon>Odontella</taxon>
    </lineage>
</organism>
<feature type="compositionally biased region" description="Basic and acidic residues" evidence="1">
    <location>
        <begin position="399"/>
        <end position="409"/>
    </location>
</feature>
<gene>
    <name evidence="3" type="ORF">OAUR00152_LOCUS14435</name>
</gene>
<feature type="compositionally biased region" description="Low complexity" evidence="1">
    <location>
        <begin position="194"/>
        <end position="205"/>
    </location>
</feature>
<sequence>MGVHVADAASGGRVVDAPDLNVRSAESSSGGGGGGHSAAPREQAPEPSSVRAFRVSGVDLDRYEWPAMMTRNLVRNSVRNSVLGLSQSFGKMAWSGNGHGEDDDGGISTAGTATSDASSSAHRGGRRGDAAAGGGGFDVGEPKSRNEEYVYDHRPRASWVNGGMRTSRRGRGDVTERVSRILDDFRASDDTLRRSSSGSVGSNRSGGRRNRANNSPPPELPSMDDSSIPGDLRSTMSLHSMEGLAAFADLADEEERRERRRQLCWNMCVSTGLLMAAACVVVWISPNARVPQGPVGLQSPPHAAGPPGNGTHVGNSPNGGDHGYEYDIDAKMAGVCGEDNVWDQKNYTACYDLCEEAFCCFLPDWQVLSCSADEADHCPVYINYCPILEKVNESGAKFAREDGKKENKAGENSAAGEGAEETPAAEGDEKNGAESWLGGEDGGRGDDNASSRAENDTDADGAAEPGFFEGDPPLDLGDEGGEASNGSNNEGALDPSSAAGTDYAKEGADEEIAPLEDEDSDNRRRLREGTIRR</sequence>
<feature type="compositionally biased region" description="Basic and acidic residues" evidence="1">
    <location>
        <begin position="441"/>
        <end position="455"/>
    </location>
</feature>
<feature type="compositionally biased region" description="Low complexity" evidence="1">
    <location>
        <begin position="410"/>
        <end position="425"/>
    </location>
</feature>
<keyword evidence="2" id="KW-0812">Transmembrane</keyword>
<feature type="compositionally biased region" description="Acidic residues" evidence="1">
    <location>
        <begin position="508"/>
        <end position="520"/>
    </location>
</feature>
<evidence type="ECO:0000256" key="2">
    <source>
        <dbReference type="SAM" id="Phobius"/>
    </source>
</evidence>
<evidence type="ECO:0000313" key="3">
    <source>
        <dbReference type="EMBL" id="CAE2237461.1"/>
    </source>
</evidence>
<dbReference type="AlphaFoldDB" id="A0A7S4IRN8"/>
<accession>A0A7S4IRN8</accession>
<feature type="compositionally biased region" description="Low complexity" evidence="1">
    <location>
        <begin position="106"/>
        <end position="122"/>
    </location>
</feature>
<name>A0A7S4IRN8_9STRA</name>
<feature type="compositionally biased region" description="Low complexity" evidence="1">
    <location>
        <begin position="482"/>
        <end position="492"/>
    </location>
</feature>
<feature type="compositionally biased region" description="Basic and acidic residues" evidence="1">
    <location>
        <begin position="140"/>
        <end position="149"/>
    </location>
</feature>
<feature type="transmembrane region" description="Helical" evidence="2">
    <location>
        <begin position="263"/>
        <end position="284"/>
    </location>
</feature>
<feature type="region of interest" description="Disordered" evidence="1">
    <location>
        <begin position="94"/>
        <end position="149"/>
    </location>
</feature>
<reference evidence="3" key="1">
    <citation type="submission" date="2021-01" db="EMBL/GenBank/DDBJ databases">
        <authorList>
            <person name="Corre E."/>
            <person name="Pelletier E."/>
            <person name="Niang G."/>
            <person name="Scheremetjew M."/>
            <person name="Finn R."/>
            <person name="Kale V."/>
            <person name="Holt S."/>
            <person name="Cochrane G."/>
            <person name="Meng A."/>
            <person name="Brown T."/>
            <person name="Cohen L."/>
        </authorList>
    </citation>
    <scope>NUCLEOTIDE SEQUENCE</scope>
    <source>
        <strain evidence="3">Isolate 1302-5</strain>
    </source>
</reference>
<feature type="region of interest" description="Disordered" evidence="1">
    <location>
        <begin position="1"/>
        <end position="52"/>
    </location>
</feature>
<dbReference type="EMBL" id="HBKQ01021294">
    <property type="protein sequence ID" value="CAE2237461.1"/>
    <property type="molecule type" value="Transcribed_RNA"/>
</dbReference>
<protein>
    <submittedName>
        <fullName evidence="3">Uncharacterized protein</fullName>
    </submittedName>
</protein>
<feature type="region of interest" description="Disordered" evidence="1">
    <location>
        <begin position="294"/>
        <end position="321"/>
    </location>
</feature>
<feature type="region of interest" description="Disordered" evidence="1">
    <location>
        <begin position="189"/>
        <end position="234"/>
    </location>
</feature>
<feature type="compositionally biased region" description="Basic and acidic residues" evidence="1">
    <location>
        <begin position="521"/>
        <end position="533"/>
    </location>
</feature>
<keyword evidence="2" id="KW-1133">Transmembrane helix</keyword>
<proteinExistence type="predicted"/>
<keyword evidence="2" id="KW-0472">Membrane</keyword>